<dbReference type="Proteomes" id="UP000654075">
    <property type="component" value="Unassembled WGS sequence"/>
</dbReference>
<organism evidence="2 3">
    <name type="scientific">Polarella glacialis</name>
    <name type="common">Dinoflagellate</name>
    <dbReference type="NCBI Taxonomy" id="89957"/>
    <lineage>
        <taxon>Eukaryota</taxon>
        <taxon>Sar</taxon>
        <taxon>Alveolata</taxon>
        <taxon>Dinophyceae</taxon>
        <taxon>Suessiales</taxon>
        <taxon>Suessiaceae</taxon>
        <taxon>Polarella</taxon>
    </lineage>
</organism>
<evidence type="ECO:0000256" key="1">
    <source>
        <dbReference type="SAM" id="MobiDB-lite"/>
    </source>
</evidence>
<feature type="compositionally biased region" description="Low complexity" evidence="1">
    <location>
        <begin position="151"/>
        <end position="167"/>
    </location>
</feature>
<name>A0A813EHI2_POLGL</name>
<feature type="compositionally biased region" description="Low complexity" evidence="1">
    <location>
        <begin position="99"/>
        <end position="114"/>
    </location>
</feature>
<comment type="caution">
    <text evidence="2">The sequence shown here is derived from an EMBL/GenBank/DDBJ whole genome shotgun (WGS) entry which is preliminary data.</text>
</comment>
<feature type="region of interest" description="Disordered" evidence="1">
    <location>
        <begin position="1"/>
        <end position="180"/>
    </location>
</feature>
<feature type="compositionally biased region" description="Gly residues" evidence="1">
    <location>
        <begin position="168"/>
        <end position="180"/>
    </location>
</feature>
<feature type="non-terminal residue" evidence="2">
    <location>
        <position position="180"/>
    </location>
</feature>
<feature type="non-terminal residue" evidence="2">
    <location>
        <position position="1"/>
    </location>
</feature>
<proteinExistence type="predicted"/>
<gene>
    <name evidence="2" type="ORF">PGLA1383_LOCUS18130</name>
</gene>
<feature type="compositionally biased region" description="Polar residues" evidence="1">
    <location>
        <begin position="52"/>
        <end position="68"/>
    </location>
</feature>
<evidence type="ECO:0000313" key="3">
    <source>
        <dbReference type="Proteomes" id="UP000654075"/>
    </source>
</evidence>
<protein>
    <submittedName>
        <fullName evidence="2">Uncharacterized protein</fullName>
    </submittedName>
</protein>
<keyword evidence="3" id="KW-1185">Reference proteome</keyword>
<reference evidence="2" key="1">
    <citation type="submission" date="2021-02" db="EMBL/GenBank/DDBJ databases">
        <authorList>
            <person name="Dougan E. K."/>
            <person name="Rhodes N."/>
            <person name="Thang M."/>
            <person name="Chan C."/>
        </authorList>
    </citation>
    <scope>NUCLEOTIDE SEQUENCE</scope>
</reference>
<accession>A0A813EHI2</accession>
<sequence>AKEAMKTATAANANGKLGACQDQGIKGSLGGGRLANGSLPVEPAATGGDTPETGTPLTRSLSPSSDGGTSVGAAHSERGGSGRARGKKSAPLAEAVGKTSGVATSGVAAVVPVADNEAPDREADSNTEGSRAVEPSTPSARSEEDAEAEFKATAASSRRAGGAAVGSNGSGGAKGSRGAK</sequence>
<dbReference type="EMBL" id="CAJNNV010011480">
    <property type="protein sequence ID" value="CAE8599786.1"/>
    <property type="molecule type" value="Genomic_DNA"/>
</dbReference>
<evidence type="ECO:0000313" key="2">
    <source>
        <dbReference type="EMBL" id="CAE8599786.1"/>
    </source>
</evidence>
<dbReference type="AlphaFoldDB" id="A0A813EHI2"/>